<dbReference type="Proteomes" id="UP000005666">
    <property type="component" value="Chromosome 1"/>
</dbReference>
<evidence type="ECO:0000256" key="2">
    <source>
        <dbReference type="ARBA" id="ARBA00010992"/>
    </source>
</evidence>
<evidence type="ECO:0000313" key="11">
    <source>
        <dbReference type="Proteomes" id="UP000005666"/>
    </source>
</evidence>
<feature type="compositionally biased region" description="Low complexity" evidence="7">
    <location>
        <begin position="768"/>
        <end position="782"/>
    </location>
</feature>
<dbReference type="GO" id="GO:0016020">
    <property type="term" value="C:membrane"/>
    <property type="evidence" value="ECO:0007669"/>
    <property type="project" value="UniProtKB-SubCell"/>
</dbReference>
<dbReference type="GeneID" id="11532500"/>
<feature type="transmembrane region" description="Helical" evidence="8">
    <location>
        <begin position="549"/>
        <end position="572"/>
    </location>
</feature>
<comment type="similarity">
    <text evidence="2">Belongs to the major facilitator superfamily. Sugar transporter (TC 2.A.1.1) family.</text>
</comment>
<dbReference type="InterPro" id="IPR036259">
    <property type="entry name" value="MFS_trans_sf"/>
</dbReference>
<evidence type="ECO:0000313" key="10">
    <source>
        <dbReference type="EMBL" id="CCE61389.1"/>
    </source>
</evidence>
<dbReference type="InterPro" id="IPR050360">
    <property type="entry name" value="MFS_Sugar_Transporters"/>
</dbReference>
<keyword evidence="6 8" id="KW-0472">Membrane</keyword>
<evidence type="ECO:0000256" key="5">
    <source>
        <dbReference type="ARBA" id="ARBA00022989"/>
    </source>
</evidence>
<dbReference type="EMBL" id="HE612856">
    <property type="protein sequence ID" value="CCE61389.1"/>
    <property type="molecule type" value="Genomic_DNA"/>
</dbReference>
<keyword evidence="11" id="KW-1185">Reference proteome</keyword>
<dbReference type="OrthoDB" id="6612291at2759"/>
<feature type="transmembrane region" description="Helical" evidence="8">
    <location>
        <begin position="482"/>
        <end position="501"/>
    </location>
</feature>
<proteinExistence type="inferred from homology"/>
<feature type="transmembrane region" description="Helical" evidence="8">
    <location>
        <begin position="294"/>
        <end position="314"/>
    </location>
</feature>
<dbReference type="InterPro" id="IPR005829">
    <property type="entry name" value="Sugar_transporter_CS"/>
</dbReference>
<dbReference type="GO" id="GO:0005351">
    <property type="term" value="F:carbohydrate:proton symporter activity"/>
    <property type="evidence" value="ECO:0007669"/>
    <property type="project" value="TreeGrafter"/>
</dbReference>
<sequence length="812" mass="90265">MSDNTDIEELEGDNISHKIKNAVSLIRKAAIHRQYGLRKRYTHKINEIRNEEKNSEIATELATYKDKDNVINSVELQSNLNYDEGIASFTSRDTINEGLFLKANKKLRTEPYVECAENAENQINFENHNLENIDSDADERSLNSSFLFFTEPAQEQSNQVSILMGIFVAVGGFLYGYDTGLINSIVDMNYVKENFTNDGFFTAKQLSIIVSFLSLGTFGGALFAPFLADVVGRKPPVIMSAAFIFLVGNTLQVAATGITLLTVGRVISGVAVGIISVVVPLYQGEASKKSLRGAIISTYQWAITWGLLVSSAVSQGTYRRNNASSYRIPIALQYIWSCTLALGMIFLPESPRFFVLQDKLDKAASSLSFLRGVPVQDSGLLEELVEIKATYDYELSFGTATFWDCFKSNKSRPKQTLRMFTGIAINAFQQFSGINFIFYYGVNFFSRSGIPNSYRISFITYAVNVAFNVPGMFLVDYSGRRTLLIYGGIVMAVSNFVIAGVGTAVDTIVADKVMVAFICLFIASFACTWGSTVWVISAELYPLGVRSKCMSICAASNWLVNFICAFITPYIVDIDGHTSFVGPKIFFLWGGLNTIGLLIAYFTVYETKGLTLEEINELFEVCPSPRMSKEYNANMRNKRIKAEEERRRNYEIQMNRSSGFISNQVGNIEEPNGLDGVNFNNPISEYTSTYTDDMTKMGSSTVSKTRFQTHLATTSTSTNTEYDHTKSSYFDLGNGLGLNTHNHGPPSLPSDSENSDDDDDIENRYEIDNNGYNTSTNTTFYTSEDEGSEHARVDNFIVQLVNNTGTPTSPHP</sequence>
<dbReference type="Gene3D" id="1.20.1250.20">
    <property type="entry name" value="MFS general substrate transporter like domains"/>
    <property type="match status" value="1"/>
</dbReference>
<dbReference type="AlphaFoldDB" id="G8BNB1"/>
<evidence type="ECO:0000256" key="4">
    <source>
        <dbReference type="ARBA" id="ARBA00022692"/>
    </source>
</evidence>
<dbReference type="PANTHER" id="PTHR48022">
    <property type="entry name" value="PLASTIDIC GLUCOSE TRANSPORTER 4"/>
    <property type="match status" value="1"/>
</dbReference>
<protein>
    <recommendedName>
        <fullName evidence="9">Major facilitator superfamily (MFS) profile domain-containing protein</fullName>
    </recommendedName>
</protein>
<evidence type="ECO:0000256" key="6">
    <source>
        <dbReference type="ARBA" id="ARBA00023136"/>
    </source>
</evidence>
<gene>
    <name evidence="10" type="primary">TPHA0A03110</name>
    <name evidence="10" type="ordered locus">TPHA_0A03110</name>
</gene>
<dbReference type="PANTHER" id="PTHR48022:SF16">
    <property type="entry name" value="HIGH GLUCOSE SENSOR RGT2-RELATED"/>
    <property type="match status" value="1"/>
</dbReference>
<feature type="transmembrane region" description="Helical" evidence="8">
    <location>
        <begin position="266"/>
        <end position="282"/>
    </location>
</feature>
<evidence type="ECO:0000256" key="3">
    <source>
        <dbReference type="ARBA" id="ARBA00022448"/>
    </source>
</evidence>
<feature type="transmembrane region" description="Helical" evidence="8">
    <location>
        <begin position="454"/>
        <end position="475"/>
    </location>
</feature>
<keyword evidence="3" id="KW-0813">Transport</keyword>
<dbReference type="InterPro" id="IPR003663">
    <property type="entry name" value="Sugar/inositol_transpt"/>
</dbReference>
<dbReference type="KEGG" id="tpf:TPHA_0A03110"/>
<feature type="transmembrane region" description="Helical" evidence="8">
    <location>
        <begin position="206"/>
        <end position="228"/>
    </location>
</feature>
<dbReference type="PROSITE" id="PS50850">
    <property type="entry name" value="MFS"/>
    <property type="match status" value="1"/>
</dbReference>
<feature type="domain" description="Major facilitator superfamily (MFS) profile" evidence="9">
    <location>
        <begin position="164"/>
        <end position="608"/>
    </location>
</feature>
<dbReference type="InterPro" id="IPR005828">
    <property type="entry name" value="MFS_sugar_transport-like"/>
</dbReference>
<keyword evidence="5 8" id="KW-1133">Transmembrane helix</keyword>
<dbReference type="HOGENOM" id="CLU_001265_42_0_1"/>
<dbReference type="STRING" id="1071381.G8BNB1"/>
<dbReference type="InterPro" id="IPR020846">
    <property type="entry name" value="MFS_dom"/>
</dbReference>
<name>G8BNB1_TETPH</name>
<dbReference type="Pfam" id="PF00083">
    <property type="entry name" value="Sugar_tr"/>
    <property type="match status" value="1"/>
</dbReference>
<evidence type="ECO:0000256" key="7">
    <source>
        <dbReference type="SAM" id="MobiDB-lite"/>
    </source>
</evidence>
<feature type="transmembrane region" description="Helical" evidence="8">
    <location>
        <begin position="240"/>
        <end position="260"/>
    </location>
</feature>
<comment type="subcellular location">
    <subcellularLocation>
        <location evidence="1">Membrane</location>
        <topology evidence="1">Multi-pass membrane protein</topology>
    </subcellularLocation>
</comment>
<organism evidence="10 11">
    <name type="scientific">Tetrapisispora phaffii (strain ATCC 24235 / CBS 4417 / NBRC 1672 / NRRL Y-8282 / UCD 70-5)</name>
    <name type="common">Yeast</name>
    <name type="synonym">Fabospora phaffii</name>
    <dbReference type="NCBI Taxonomy" id="1071381"/>
    <lineage>
        <taxon>Eukaryota</taxon>
        <taxon>Fungi</taxon>
        <taxon>Dikarya</taxon>
        <taxon>Ascomycota</taxon>
        <taxon>Saccharomycotina</taxon>
        <taxon>Saccharomycetes</taxon>
        <taxon>Saccharomycetales</taxon>
        <taxon>Saccharomycetaceae</taxon>
        <taxon>Tetrapisispora</taxon>
    </lineage>
</organism>
<dbReference type="eggNOG" id="KOG0254">
    <property type="taxonomic scope" value="Eukaryota"/>
</dbReference>
<evidence type="ECO:0000256" key="1">
    <source>
        <dbReference type="ARBA" id="ARBA00004141"/>
    </source>
</evidence>
<keyword evidence="4 8" id="KW-0812">Transmembrane</keyword>
<feature type="transmembrane region" description="Helical" evidence="8">
    <location>
        <begin position="417"/>
        <end position="442"/>
    </location>
</feature>
<evidence type="ECO:0000259" key="9">
    <source>
        <dbReference type="PROSITE" id="PS50850"/>
    </source>
</evidence>
<accession>G8BNB1</accession>
<reference evidence="10 11" key="1">
    <citation type="journal article" date="2011" name="Proc. Natl. Acad. Sci. U.S.A.">
        <title>Evolutionary erosion of yeast sex chromosomes by mating-type switching accidents.</title>
        <authorList>
            <person name="Gordon J.L."/>
            <person name="Armisen D."/>
            <person name="Proux-Wera E."/>
            <person name="Oheigeartaigh S.S."/>
            <person name="Byrne K.P."/>
            <person name="Wolfe K.H."/>
        </authorList>
    </citation>
    <scope>NUCLEOTIDE SEQUENCE [LARGE SCALE GENOMIC DNA]</scope>
    <source>
        <strain evidence="11">ATCC 24235 / CBS 4417 / NBRC 1672 / NRRL Y-8282 / UCD 70-5</strain>
    </source>
</reference>
<evidence type="ECO:0000256" key="8">
    <source>
        <dbReference type="SAM" id="Phobius"/>
    </source>
</evidence>
<feature type="transmembrane region" description="Helical" evidence="8">
    <location>
        <begin position="162"/>
        <end position="186"/>
    </location>
</feature>
<feature type="region of interest" description="Disordered" evidence="7">
    <location>
        <begin position="736"/>
        <end position="788"/>
    </location>
</feature>
<dbReference type="OMA" id="EWIVTEY"/>
<dbReference type="NCBIfam" id="TIGR00879">
    <property type="entry name" value="SP"/>
    <property type="match status" value="1"/>
</dbReference>
<feature type="transmembrane region" description="Helical" evidence="8">
    <location>
        <begin position="513"/>
        <end position="537"/>
    </location>
</feature>
<dbReference type="RefSeq" id="XP_003683823.1">
    <property type="nucleotide sequence ID" value="XM_003683775.1"/>
</dbReference>
<dbReference type="SUPFAM" id="SSF103473">
    <property type="entry name" value="MFS general substrate transporter"/>
    <property type="match status" value="1"/>
</dbReference>
<dbReference type="PROSITE" id="PS00217">
    <property type="entry name" value="SUGAR_TRANSPORT_2"/>
    <property type="match status" value="1"/>
</dbReference>
<feature type="transmembrane region" description="Helical" evidence="8">
    <location>
        <begin position="584"/>
        <end position="604"/>
    </location>
</feature>
<dbReference type="CDD" id="cd17356">
    <property type="entry name" value="MFS_HXT"/>
    <property type="match status" value="1"/>
</dbReference>
<dbReference type="PRINTS" id="PR00171">
    <property type="entry name" value="SUGRTRNSPORT"/>
</dbReference>